<dbReference type="Gene3D" id="1.10.10.800">
    <property type="match status" value="1"/>
</dbReference>
<dbReference type="AlphaFoldDB" id="A0A0Q2QZN2"/>
<accession>A0A0Q2QZN2</accession>
<dbReference type="InterPro" id="IPR029058">
    <property type="entry name" value="AB_hydrolase_fold"/>
</dbReference>
<dbReference type="InterPro" id="IPR050261">
    <property type="entry name" value="FrsA_esterase"/>
</dbReference>
<comment type="caution">
    <text evidence="4">The sequence shown here is derived from an EMBL/GenBank/DDBJ whole genome shotgun (WGS) entry which is preliminary data.</text>
</comment>
<evidence type="ECO:0000259" key="3">
    <source>
        <dbReference type="Pfam" id="PF00561"/>
    </source>
</evidence>
<dbReference type="GO" id="GO:0052689">
    <property type="term" value="F:carboxylic ester hydrolase activity"/>
    <property type="evidence" value="ECO:0007669"/>
    <property type="project" value="UniProtKB-ARBA"/>
</dbReference>
<dbReference type="EMBL" id="LKTM01000322">
    <property type="protein sequence ID" value="KQH77310.1"/>
    <property type="molecule type" value="Genomic_DNA"/>
</dbReference>
<dbReference type="PANTHER" id="PTHR22946:SF9">
    <property type="entry name" value="POLYKETIDE TRANSFERASE AF380"/>
    <property type="match status" value="1"/>
</dbReference>
<dbReference type="Gene3D" id="3.40.50.1820">
    <property type="entry name" value="alpha/beta hydrolase"/>
    <property type="match status" value="1"/>
</dbReference>
<evidence type="ECO:0000256" key="2">
    <source>
        <dbReference type="ARBA" id="ARBA00038115"/>
    </source>
</evidence>
<evidence type="ECO:0000313" key="5">
    <source>
        <dbReference type="Proteomes" id="UP000051677"/>
    </source>
</evidence>
<dbReference type="OrthoDB" id="5902829at2"/>
<keyword evidence="1" id="KW-0378">Hydrolase</keyword>
<comment type="similarity">
    <text evidence="2">Belongs to the AB hydrolase superfamily. FUS2 hydrolase family.</text>
</comment>
<reference evidence="4 5" key="1">
    <citation type="submission" date="2015-10" db="EMBL/GenBank/DDBJ databases">
        <title>Mycobacterium gordonae draft genome assembly.</title>
        <authorList>
            <person name="Ustinova V."/>
            <person name="Smirnova T."/>
            <person name="Blagodatskikh K."/>
            <person name="Varlamov D."/>
            <person name="Larionova E."/>
            <person name="Chernousova L."/>
        </authorList>
    </citation>
    <scope>NUCLEOTIDE SEQUENCE [LARGE SCALE GENOMIC DNA]</scope>
    <source>
        <strain evidence="4 5">CTRI 14-8773</strain>
    </source>
</reference>
<dbReference type="RefSeq" id="WP_055579768.1">
    <property type="nucleotide sequence ID" value="NZ_LKTM01000322.1"/>
</dbReference>
<evidence type="ECO:0000313" key="4">
    <source>
        <dbReference type="EMBL" id="KQH77310.1"/>
    </source>
</evidence>
<proteinExistence type="inferred from homology"/>
<dbReference type="Proteomes" id="UP000051677">
    <property type="component" value="Unassembled WGS sequence"/>
</dbReference>
<organism evidence="4 5">
    <name type="scientific">Mycobacterium gordonae</name>
    <dbReference type="NCBI Taxonomy" id="1778"/>
    <lineage>
        <taxon>Bacteria</taxon>
        <taxon>Bacillati</taxon>
        <taxon>Actinomycetota</taxon>
        <taxon>Actinomycetes</taxon>
        <taxon>Mycobacteriales</taxon>
        <taxon>Mycobacteriaceae</taxon>
        <taxon>Mycobacterium</taxon>
    </lineage>
</organism>
<feature type="domain" description="AB hydrolase-1" evidence="3">
    <location>
        <begin position="44"/>
        <end position="277"/>
    </location>
</feature>
<protein>
    <recommendedName>
        <fullName evidence="3">AB hydrolase-1 domain-containing protein</fullName>
    </recommendedName>
</protein>
<name>A0A0Q2QZN2_MYCGO</name>
<dbReference type="PANTHER" id="PTHR22946">
    <property type="entry name" value="DIENELACTONE HYDROLASE DOMAIN-CONTAINING PROTEIN-RELATED"/>
    <property type="match status" value="1"/>
</dbReference>
<dbReference type="SUPFAM" id="SSF53474">
    <property type="entry name" value="alpha/beta-Hydrolases"/>
    <property type="match status" value="1"/>
</dbReference>
<dbReference type="InterPro" id="IPR000073">
    <property type="entry name" value="AB_hydrolase_1"/>
</dbReference>
<sequence length="307" mass="34084">MEQRVEFPSDGEILVGRLFRPDDATGPLPTVVAAGGWCYTKEIVLPHVARIVNESSVQVLTFDYAGFGESSGGRRQHLDPWQQISDYRNALTYVESREDVNPDKLGAFGISYSGGHVLILAAIDPRVKAVVSVVPVVDGHATMKRVHGEARFADFEAKILHARRQAPLGTDDRIAFATLTPAEELSVWPFPRIYEVFNQIKADEAPLHEHWSTTESAELLLNYRVFNFLPRVLDKKVMMIVAEGDNITAWDLEIAAFNQVASPFKKLAVLPAVSHMSLYAERSDTNIAAAHTRDWFGQQLSEGGRNG</sequence>
<gene>
    <name evidence="4" type="ORF">AO501_08170</name>
</gene>
<dbReference type="Pfam" id="PF00561">
    <property type="entry name" value="Abhydrolase_1"/>
    <property type="match status" value="1"/>
</dbReference>
<evidence type="ECO:0000256" key="1">
    <source>
        <dbReference type="ARBA" id="ARBA00022801"/>
    </source>
</evidence>